<dbReference type="OrthoDB" id="9804785at2"/>
<evidence type="ECO:0000256" key="2">
    <source>
        <dbReference type="ARBA" id="ARBA00006611"/>
    </source>
</evidence>
<dbReference type="InterPro" id="IPR007831">
    <property type="entry name" value="T2SS_GspE_N"/>
</dbReference>
<dbReference type="SUPFAM" id="SSF52540">
    <property type="entry name" value="P-loop containing nucleoside triphosphate hydrolases"/>
    <property type="match status" value="1"/>
</dbReference>
<dbReference type="GO" id="GO:0009297">
    <property type="term" value="P:pilus assembly"/>
    <property type="evidence" value="ECO:0007669"/>
    <property type="project" value="InterPro"/>
</dbReference>
<comment type="caution">
    <text evidence="7">The sequence shown here is derived from an EMBL/GenBank/DDBJ whole genome shotgun (WGS) entry which is preliminary data.</text>
</comment>
<dbReference type="GO" id="GO:0005737">
    <property type="term" value="C:cytoplasm"/>
    <property type="evidence" value="ECO:0007669"/>
    <property type="project" value="UniProtKB-SubCell"/>
</dbReference>
<keyword evidence="4" id="KW-0547">Nucleotide-binding</keyword>
<dbReference type="SUPFAM" id="SSF160246">
    <property type="entry name" value="EspE N-terminal domain-like"/>
    <property type="match status" value="1"/>
</dbReference>
<evidence type="ECO:0000313" key="8">
    <source>
        <dbReference type="Proteomes" id="UP000189800"/>
    </source>
</evidence>
<evidence type="ECO:0000256" key="1">
    <source>
        <dbReference type="ARBA" id="ARBA00004496"/>
    </source>
</evidence>
<keyword evidence="3" id="KW-0963">Cytoplasm</keyword>
<dbReference type="GO" id="GO:0005886">
    <property type="term" value="C:plasma membrane"/>
    <property type="evidence" value="ECO:0007669"/>
    <property type="project" value="TreeGrafter"/>
</dbReference>
<feature type="domain" description="Bacterial type II secretion system protein E" evidence="6">
    <location>
        <begin position="374"/>
        <end position="388"/>
    </location>
</feature>
<gene>
    <name evidence="7" type="ORF">B0680_05635</name>
</gene>
<dbReference type="GO" id="GO:0005524">
    <property type="term" value="F:ATP binding"/>
    <property type="evidence" value="ECO:0007669"/>
    <property type="project" value="UniProtKB-KW"/>
</dbReference>
<dbReference type="Pfam" id="PF05157">
    <property type="entry name" value="MshEN"/>
    <property type="match status" value="1"/>
</dbReference>
<accession>A0A1T0CPI5</accession>
<dbReference type="CDD" id="cd01129">
    <property type="entry name" value="PulE-GspE-like"/>
    <property type="match status" value="1"/>
</dbReference>
<dbReference type="PANTHER" id="PTHR30258">
    <property type="entry name" value="TYPE II SECRETION SYSTEM PROTEIN GSPE-RELATED"/>
    <property type="match status" value="1"/>
</dbReference>
<dbReference type="InterPro" id="IPR027417">
    <property type="entry name" value="P-loop_NTPase"/>
</dbReference>
<dbReference type="InterPro" id="IPR013374">
    <property type="entry name" value="ATPase_typ4_pilus-assembl_PilB"/>
</dbReference>
<dbReference type="Proteomes" id="UP000189800">
    <property type="component" value="Unassembled WGS sequence"/>
</dbReference>
<dbReference type="STRING" id="470453.B0680_05635"/>
<dbReference type="EMBL" id="MUYU01000012">
    <property type="protein sequence ID" value="OOS24256.1"/>
    <property type="molecule type" value="Genomic_DNA"/>
</dbReference>
<proteinExistence type="inferred from homology"/>
<comment type="similarity">
    <text evidence="2">Belongs to the GSP E family.</text>
</comment>
<organism evidence="7 8">
    <name type="scientific">Moraxella pluranimalium</name>
    <dbReference type="NCBI Taxonomy" id="470453"/>
    <lineage>
        <taxon>Bacteria</taxon>
        <taxon>Pseudomonadati</taxon>
        <taxon>Pseudomonadota</taxon>
        <taxon>Gammaproteobacteria</taxon>
        <taxon>Moraxellales</taxon>
        <taxon>Moraxellaceae</taxon>
        <taxon>Moraxella</taxon>
    </lineage>
</organism>
<dbReference type="FunFam" id="3.30.450.90:FF:000001">
    <property type="entry name" value="Type II secretion system ATPase GspE"/>
    <property type="match status" value="1"/>
</dbReference>
<dbReference type="PANTHER" id="PTHR30258:SF1">
    <property type="entry name" value="PROTEIN TRANSPORT PROTEIN HOFB HOMOLOG"/>
    <property type="match status" value="1"/>
</dbReference>
<sequence>MLSPFHQRLIDHLATLGIDKAVLAETIDDAVMTHTPWTARLIGARLLDAKTLAMAIGQLLSMAVYDVDKLPHAPLTDIIDDKLMARYRVLPLAKDGTMLQLGMSDPTDTDAINAIRFHTHLHITAVLVEEDKLSRWLDKLAIGADASFGELGIDEHSTDGIDSTDDGVLDEPMVRFVNKLLIDAVRLGASDIHFEPYEHSYRIRYRIDGVMSLANTPPKSHANKIATRLKVMAKLDIAERRKPQDGRIKFRLSDHQSVDFRVSTLPTLFGEKIVLRMLDSAQTLIGLDALGMTDKQKQHFVDALAKPQGMILITGPTGSGKTISLYTALGLLNRGDNNILTAEDPVEINLDGINQVNINPKAGFDFADVLAAFLRQDPDVIMIGEIRDSATAEIAVKSAQTGHLVLSTLHTNSSSATITRLHSMGVPSFHLASGISLIIAQRLARRLCDDCKRPITMPTSALIEAGFGDSDIANTTVLYEPVGCHRCRDGYRGRVGIFEMMPISPTIRKLILEQADSSAIDDANAQAGNPSLRQAGIAKVIAGLTDLSEMHRVTSQ</sequence>
<dbReference type="InterPro" id="IPR037257">
    <property type="entry name" value="T2SS_E_N_sf"/>
</dbReference>
<dbReference type="AlphaFoldDB" id="A0A1T0CPI5"/>
<evidence type="ECO:0000259" key="6">
    <source>
        <dbReference type="PROSITE" id="PS00662"/>
    </source>
</evidence>
<dbReference type="PROSITE" id="PS00662">
    <property type="entry name" value="T2SP_E"/>
    <property type="match status" value="1"/>
</dbReference>
<keyword evidence="8" id="KW-1185">Reference proteome</keyword>
<dbReference type="RefSeq" id="WP_078254116.1">
    <property type="nucleotide sequence ID" value="NZ_MUYU01000012.1"/>
</dbReference>
<evidence type="ECO:0000256" key="5">
    <source>
        <dbReference type="ARBA" id="ARBA00022840"/>
    </source>
</evidence>
<evidence type="ECO:0000256" key="4">
    <source>
        <dbReference type="ARBA" id="ARBA00022741"/>
    </source>
</evidence>
<dbReference type="Pfam" id="PF00437">
    <property type="entry name" value="T2SSE"/>
    <property type="match status" value="1"/>
</dbReference>
<dbReference type="Gene3D" id="3.30.450.90">
    <property type="match status" value="1"/>
</dbReference>
<dbReference type="InterPro" id="IPR001482">
    <property type="entry name" value="T2SS/T4SS_dom"/>
</dbReference>
<reference evidence="7 8" key="1">
    <citation type="submission" date="2017-02" db="EMBL/GenBank/DDBJ databases">
        <title>Draft genome sequence of Moraxella pluranimalium CCUG 54913T type strain.</title>
        <authorList>
            <person name="Salva-Serra F."/>
            <person name="Engstrom-Jakobsson H."/>
            <person name="Thorell K."/>
            <person name="Jaen-Luchoro D."/>
            <person name="Gonzales-Siles L."/>
            <person name="Karlsson R."/>
            <person name="Yazdan S."/>
            <person name="Boulund F."/>
            <person name="Johnning A."/>
            <person name="Engstrand L."/>
            <person name="Kristiansson E."/>
            <person name="Moore E."/>
        </authorList>
    </citation>
    <scope>NUCLEOTIDE SEQUENCE [LARGE SCALE GENOMIC DNA]</scope>
    <source>
        <strain evidence="7 8">CCUG 54913</strain>
    </source>
</reference>
<evidence type="ECO:0000313" key="7">
    <source>
        <dbReference type="EMBL" id="OOS24256.1"/>
    </source>
</evidence>
<dbReference type="FunFam" id="3.40.50.300:FF:000398">
    <property type="entry name" value="Type IV pilus assembly ATPase PilB"/>
    <property type="match status" value="1"/>
</dbReference>
<keyword evidence="5" id="KW-0067">ATP-binding</keyword>
<dbReference type="Gene3D" id="3.30.300.160">
    <property type="entry name" value="Type II secretion system, protein E, N-terminal domain"/>
    <property type="match status" value="1"/>
</dbReference>
<dbReference type="GO" id="GO:0016887">
    <property type="term" value="F:ATP hydrolysis activity"/>
    <property type="evidence" value="ECO:0007669"/>
    <property type="project" value="InterPro"/>
</dbReference>
<dbReference type="NCBIfam" id="TIGR02538">
    <property type="entry name" value="type_IV_pilB"/>
    <property type="match status" value="1"/>
</dbReference>
<dbReference type="Gene3D" id="3.40.50.300">
    <property type="entry name" value="P-loop containing nucleotide triphosphate hydrolases"/>
    <property type="match status" value="1"/>
</dbReference>
<dbReference type="InterPro" id="IPR003593">
    <property type="entry name" value="AAA+_ATPase"/>
</dbReference>
<name>A0A1T0CPI5_9GAMM</name>
<comment type="subcellular location">
    <subcellularLocation>
        <location evidence="1">Cytoplasm</location>
    </subcellularLocation>
</comment>
<dbReference type="SMART" id="SM00382">
    <property type="entry name" value="AAA"/>
    <property type="match status" value="1"/>
</dbReference>
<protein>
    <submittedName>
        <fullName evidence="7">Type IV-A pilus assembly ATPase PilB</fullName>
    </submittedName>
</protein>
<evidence type="ECO:0000256" key="3">
    <source>
        <dbReference type="ARBA" id="ARBA00022490"/>
    </source>
</evidence>